<dbReference type="GeneID" id="31889947"/>
<accession>A0A090EXI8</accession>
<feature type="chain" id="PRO_5001855356" description="Cytoplasmic protein" evidence="1">
    <location>
        <begin position="21"/>
        <end position="150"/>
    </location>
</feature>
<dbReference type="EMBL" id="CCNB01000009">
    <property type="protein sequence ID" value="CDX33945.1"/>
    <property type="molecule type" value="Genomic_DNA"/>
</dbReference>
<gene>
    <name evidence="2" type="ORF">MPLDJ20_170119</name>
</gene>
<feature type="signal peptide" evidence="1">
    <location>
        <begin position="1"/>
        <end position="20"/>
    </location>
</feature>
<evidence type="ECO:0008006" key="4">
    <source>
        <dbReference type="Google" id="ProtNLM"/>
    </source>
</evidence>
<keyword evidence="1" id="KW-0732">Signal</keyword>
<sequence>MTRFVHSALAALVALSTPFAAPLGFTQAAQSADLSVYSGDDGSVCGESWVLNKITDRFSYQVHHVPHLPDVAITDFRNIRQHRYEPASDEWPIGRHYCRATVNLSDGRDRSIFYLIEEGQGFASIGDNVEFCVSGFDRWLVYNGRCRVLR</sequence>
<dbReference type="AlphaFoldDB" id="A0A090EXI8"/>
<reference evidence="2 3" key="1">
    <citation type="submission" date="2014-08" db="EMBL/GenBank/DDBJ databases">
        <authorList>
            <person name="Moulin Lionel"/>
        </authorList>
    </citation>
    <scope>NUCLEOTIDE SEQUENCE [LARGE SCALE GENOMIC DNA]</scope>
</reference>
<dbReference type="Proteomes" id="UP000046373">
    <property type="component" value="Unassembled WGS sequence"/>
</dbReference>
<evidence type="ECO:0000256" key="1">
    <source>
        <dbReference type="SAM" id="SignalP"/>
    </source>
</evidence>
<protein>
    <recommendedName>
        <fullName evidence="4">Cytoplasmic protein</fullName>
    </recommendedName>
</protein>
<evidence type="ECO:0000313" key="2">
    <source>
        <dbReference type="EMBL" id="CDX33945.1"/>
    </source>
</evidence>
<proteinExistence type="predicted"/>
<organism evidence="2 3">
    <name type="scientific">Mesorhizobium plurifarium</name>
    <dbReference type="NCBI Taxonomy" id="69974"/>
    <lineage>
        <taxon>Bacteria</taxon>
        <taxon>Pseudomonadati</taxon>
        <taxon>Pseudomonadota</taxon>
        <taxon>Alphaproteobacteria</taxon>
        <taxon>Hyphomicrobiales</taxon>
        <taxon>Phyllobacteriaceae</taxon>
        <taxon>Mesorhizobium</taxon>
    </lineage>
</organism>
<name>A0A090EXI8_MESPL</name>
<evidence type="ECO:0000313" key="3">
    <source>
        <dbReference type="Proteomes" id="UP000046373"/>
    </source>
</evidence>